<organism evidence="2 3">
    <name type="scientific">Ciceribacter sichuanensis</name>
    <dbReference type="NCBI Taxonomy" id="2949647"/>
    <lineage>
        <taxon>Bacteria</taxon>
        <taxon>Pseudomonadati</taxon>
        <taxon>Pseudomonadota</taxon>
        <taxon>Alphaproteobacteria</taxon>
        <taxon>Hyphomicrobiales</taxon>
        <taxon>Rhizobiaceae</taxon>
        <taxon>Ciceribacter</taxon>
    </lineage>
</organism>
<name>A0AAJ1F9Z3_9HYPH</name>
<dbReference type="Gene3D" id="1.10.1200.10">
    <property type="entry name" value="ACP-like"/>
    <property type="match status" value="1"/>
</dbReference>
<gene>
    <name evidence="2" type="ORF">NBH21_24330</name>
</gene>
<dbReference type="InterPro" id="IPR036736">
    <property type="entry name" value="ACP-like_sf"/>
</dbReference>
<dbReference type="Pfam" id="PF00550">
    <property type="entry name" value="PP-binding"/>
    <property type="match status" value="1"/>
</dbReference>
<comment type="caution">
    <text evidence="2">The sequence shown here is derived from an EMBL/GenBank/DDBJ whole genome shotgun (WGS) entry which is preliminary data.</text>
</comment>
<dbReference type="PROSITE" id="PS50075">
    <property type="entry name" value="CARRIER"/>
    <property type="match status" value="1"/>
</dbReference>
<dbReference type="InterPro" id="IPR009081">
    <property type="entry name" value="PP-bd_ACP"/>
</dbReference>
<dbReference type="Proteomes" id="UP001155380">
    <property type="component" value="Unassembled WGS sequence"/>
</dbReference>
<evidence type="ECO:0000313" key="3">
    <source>
        <dbReference type="Proteomes" id="UP001155380"/>
    </source>
</evidence>
<dbReference type="AlphaFoldDB" id="A0AAJ1F9Z3"/>
<protein>
    <submittedName>
        <fullName evidence="2">Acyl carrier protein</fullName>
    </submittedName>
</protein>
<sequence>MTKQELEALLSGALRHIAPEVDPREIDRDGDLREEFDIDSIDFLNLIAVLSKRFSLPVPEDDYPRLRSFTGIVDYLAEKVA</sequence>
<accession>A0AAJ1F9Z3</accession>
<evidence type="ECO:0000259" key="1">
    <source>
        <dbReference type="PROSITE" id="PS50075"/>
    </source>
</evidence>
<evidence type="ECO:0000313" key="2">
    <source>
        <dbReference type="EMBL" id="MCO5959899.1"/>
    </source>
</evidence>
<dbReference type="EMBL" id="JAMXLX010000012">
    <property type="protein sequence ID" value="MCO5959899.1"/>
    <property type="molecule type" value="Genomic_DNA"/>
</dbReference>
<dbReference type="SUPFAM" id="SSF47336">
    <property type="entry name" value="ACP-like"/>
    <property type="match status" value="1"/>
</dbReference>
<reference evidence="2" key="1">
    <citation type="submission" date="2022-06" db="EMBL/GenBank/DDBJ databases">
        <authorList>
            <person name="Sun Q."/>
        </authorList>
    </citation>
    <scope>NUCLEOTIDE SEQUENCE</scope>
    <source>
        <strain evidence="2">S101</strain>
    </source>
</reference>
<proteinExistence type="predicted"/>
<feature type="domain" description="Carrier" evidence="1">
    <location>
        <begin position="4"/>
        <end position="80"/>
    </location>
</feature>
<dbReference type="RefSeq" id="WP_250913721.1">
    <property type="nucleotide sequence ID" value="NZ_JAMXLX010000012.1"/>
</dbReference>